<organism evidence="2 3">
    <name type="scientific">Brucella endophytica</name>
    <dbReference type="NCBI Taxonomy" id="1963359"/>
    <lineage>
        <taxon>Bacteria</taxon>
        <taxon>Pseudomonadati</taxon>
        <taxon>Pseudomonadota</taxon>
        <taxon>Alphaproteobacteria</taxon>
        <taxon>Hyphomicrobiales</taxon>
        <taxon>Brucellaceae</taxon>
        <taxon>Brucella/Ochrobactrum group</taxon>
        <taxon>Brucella</taxon>
    </lineage>
</organism>
<dbReference type="Gene3D" id="3.40.630.30">
    <property type="match status" value="1"/>
</dbReference>
<dbReference type="EMBL" id="BMHH01000041">
    <property type="protein sequence ID" value="GGB12703.1"/>
    <property type="molecule type" value="Genomic_DNA"/>
</dbReference>
<evidence type="ECO:0000259" key="1">
    <source>
        <dbReference type="Pfam" id="PF13480"/>
    </source>
</evidence>
<accession>A0A916SRJ2</accession>
<gene>
    <name evidence="2" type="ORF">GCM10011491_45610</name>
</gene>
<feature type="domain" description="BioF2-like acetyltransferase" evidence="1">
    <location>
        <begin position="169"/>
        <end position="318"/>
    </location>
</feature>
<proteinExistence type="predicted"/>
<reference evidence="2" key="1">
    <citation type="journal article" date="2014" name="Int. J. Syst. Evol. Microbiol.">
        <title>Complete genome sequence of Corynebacterium casei LMG S-19264T (=DSM 44701T), isolated from a smear-ripened cheese.</title>
        <authorList>
            <consortium name="US DOE Joint Genome Institute (JGI-PGF)"/>
            <person name="Walter F."/>
            <person name="Albersmeier A."/>
            <person name="Kalinowski J."/>
            <person name="Ruckert C."/>
        </authorList>
    </citation>
    <scope>NUCLEOTIDE SEQUENCE</scope>
    <source>
        <strain evidence="2">CGMCC 1.15082</strain>
    </source>
</reference>
<dbReference type="SUPFAM" id="SSF55729">
    <property type="entry name" value="Acyl-CoA N-acyltransferases (Nat)"/>
    <property type="match status" value="1"/>
</dbReference>
<protein>
    <submittedName>
        <fullName evidence="2">Acetyltransferase</fullName>
    </submittedName>
</protein>
<dbReference type="Pfam" id="PF13480">
    <property type="entry name" value="Acetyltransf_6"/>
    <property type="match status" value="1"/>
</dbReference>
<comment type="caution">
    <text evidence="2">The sequence shown here is derived from an EMBL/GenBank/DDBJ whole genome shotgun (WGS) entry which is preliminary data.</text>
</comment>
<reference evidence="2" key="2">
    <citation type="submission" date="2020-09" db="EMBL/GenBank/DDBJ databases">
        <authorList>
            <person name="Sun Q."/>
            <person name="Zhou Y."/>
        </authorList>
    </citation>
    <scope>NUCLEOTIDE SEQUENCE</scope>
    <source>
        <strain evidence="2">CGMCC 1.15082</strain>
    </source>
</reference>
<dbReference type="AlphaFoldDB" id="A0A916SRJ2"/>
<evidence type="ECO:0000313" key="2">
    <source>
        <dbReference type="EMBL" id="GGB12703.1"/>
    </source>
</evidence>
<sequence length="373" mass="40926">MARFSPRIIGDVDAAFRLLPPDLEGYVAGLPQSAPFVRNWQKHANQDCFIAALHDGETPVLMLPLEVVKSGAVRLARFPGGTHANGNFPVLKRDAAKLIGADDIRSLLRAISEARPDIDMLLLSRQLGSLGETVNPLLSLRHARNPNPVLSASLGCGFDGVLERGNPKRKRKKHRQHTRRYEEAGGYRIIAAATADEARALLDRFFTIKAERFAKNGIKNVFGEPGVQQFFHALFGEAAGVTPRTFEIKGLEVDGIVRAVMGKSYWKDGLTVDFAGIADDDMVSASPGEFLFFEDIAQSCAEGVAIYSFGIGDEPYKRDWCDIDLPLYDGVLGFTPRGRAYAAAYRARNAVTAAVKGNPKVWKLVQKLRARMS</sequence>
<dbReference type="InterPro" id="IPR038740">
    <property type="entry name" value="BioF2-like_GNAT_dom"/>
</dbReference>
<evidence type="ECO:0000313" key="3">
    <source>
        <dbReference type="Proteomes" id="UP000646478"/>
    </source>
</evidence>
<dbReference type="Proteomes" id="UP000646478">
    <property type="component" value="Unassembled WGS sequence"/>
</dbReference>
<keyword evidence="3" id="KW-1185">Reference proteome</keyword>
<dbReference type="InterPro" id="IPR016181">
    <property type="entry name" value="Acyl_CoA_acyltransferase"/>
</dbReference>
<dbReference type="RefSeq" id="WP_188826467.1">
    <property type="nucleotide sequence ID" value="NZ_BMHH01000041.1"/>
</dbReference>
<name>A0A916SRJ2_9HYPH</name>